<sequence length="135" mass="14394">MSQNPVRAAALALRSVHSTAARTVTIAPSTLPPFDAPGQSQAPQSNQLPLQPAAARPLTPPPTSLPTALVFEGPSGRRPVVRNYHELMSSRTATAYPGSELTIFEGPTYSPPQWRRPVTQSDPQSALPDGPHAQR</sequence>
<feature type="compositionally biased region" description="Low complexity" evidence="1">
    <location>
        <begin position="48"/>
        <end position="57"/>
    </location>
</feature>
<keyword evidence="3" id="KW-1185">Reference proteome</keyword>
<name>A0A8H7DJC1_9AGAR</name>
<organism evidence="2 3">
    <name type="scientific">Mycena sanguinolenta</name>
    <dbReference type="NCBI Taxonomy" id="230812"/>
    <lineage>
        <taxon>Eukaryota</taxon>
        <taxon>Fungi</taxon>
        <taxon>Dikarya</taxon>
        <taxon>Basidiomycota</taxon>
        <taxon>Agaricomycotina</taxon>
        <taxon>Agaricomycetes</taxon>
        <taxon>Agaricomycetidae</taxon>
        <taxon>Agaricales</taxon>
        <taxon>Marasmiineae</taxon>
        <taxon>Mycenaceae</taxon>
        <taxon>Mycena</taxon>
    </lineage>
</organism>
<reference evidence="2" key="1">
    <citation type="submission" date="2020-05" db="EMBL/GenBank/DDBJ databases">
        <title>Mycena genomes resolve the evolution of fungal bioluminescence.</title>
        <authorList>
            <person name="Tsai I.J."/>
        </authorList>
    </citation>
    <scope>NUCLEOTIDE SEQUENCE</scope>
    <source>
        <strain evidence="2">160909Yilan</strain>
    </source>
</reference>
<evidence type="ECO:0000256" key="1">
    <source>
        <dbReference type="SAM" id="MobiDB-lite"/>
    </source>
</evidence>
<proteinExistence type="predicted"/>
<protein>
    <submittedName>
        <fullName evidence="2">Uncharacterized protein</fullName>
    </submittedName>
</protein>
<evidence type="ECO:0000313" key="3">
    <source>
        <dbReference type="Proteomes" id="UP000623467"/>
    </source>
</evidence>
<evidence type="ECO:0000313" key="2">
    <source>
        <dbReference type="EMBL" id="KAF7375402.1"/>
    </source>
</evidence>
<dbReference type="EMBL" id="JACAZH010000002">
    <property type="protein sequence ID" value="KAF7375402.1"/>
    <property type="molecule type" value="Genomic_DNA"/>
</dbReference>
<comment type="caution">
    <text evidence="2">The sequence shown here is derived from an EMBL/GenBank/DDBJ whole genome shotgun (WGS) entry which is preliminary data.</text>
</comment>
<dbReference type="OrthoDB" id="3046052at2759"/>
<feature type="region of interest" description="Disordered" evidence="1">
    <location>
        <begin position="95"/>
        <end position="135"/>
    </location>
</feature>
<accession>A0A8H7DJC1</accession>
<feature type="compositionally biased region" description="Polar residues" evidence="1">
    <location>
        <begin position="38"/>
        <end position="47"/>
    </location>
</feature>
<feature type="region of interest" description="Disordered" evidence="1">
    <location>
        <begin position="28"/>
        <end position="77"/>
    </location>
</feature>
<gene>
    <name evidence="2" type="ORF">MSAN_00427800</name>
</gene>
<dbReference type="Proteomes" id="UP000623467">
    <property type="component" value="Unassembled WGS sequence"/>
</dbReference>
<dbReference type="AlphaFoldDB" id="A0A8H7DJC1"/>